<feature type="repeat" description="ANK" evidence="3">
    <location>
        <begin position="133"/>
        <end position="165"/>
    </location>
</feature>
<feature type="repeat" description="ANK" evidence="3">
    <location>
        <begin position="100"/>
        <end position="132"/>
    </location>
</feature>
<dbReference type="AlphaFoldDB" id="A0A1I3TZU3"/>
<feature type="repeat" description="ANK" evidence="3">
    <location>
        <begin position="67"/>
        <end position="99"/>
    </location>
</feature>
<dbReference type="Gene3D" id="2.130.10.10">
    <property type="entry name" value="YVTN repeat-like/Quinoprotein amine dehydrogenase"/>
    <property type="match status" value="1"/>
</dbReference>
<keyword evidence="5" id="KW-1185">Reference proteome</keyword>
<feature type="repeat" description="ANK" evidence="3">
    <location>
        <begin position="199"/>
        <end position="231"/>
    </location>
</feature>
<proteinExistence type="predicted"/>
<dbReference type="InterPro" id="IPR015943">
    <property type="entry name" value="WD40/YVTN_repeat-like_dom_sf"/>
</dbReference>
<dbReference type="PROSITE" id="PS50088">
    <property type="entry name" value="ANK_REPEAT"/>
    <property type="match status" value="4"/>
</dbReference>
<keyword evidence="2 3" id="KW-0040">ANK repeat</keyword>
<dbReference type="SMART" id="SM00248">
    <property type="entry name" value="ANK"/>
    <property type="match status" value="6"/>
</dbReference>
<dbReference type="STRING" id="46223.SAMN05421852_1209"/>
<keyword evidence="1" id="KW-0677">Repeat</keyword>
<evidence type="ECO:0000313" key="4">
    <source>
        <dbReference type="EMBL" id="SFJ75047.1"/>
    </source>
</evidence>
<evidence type="ECO:0000256" key="2">
    <source>
        <dbReference type="ARBA" id="ARBA00023043"/>
    </source>
</evidence>
<dbReference type="PROSITE" id="PS50297">
    <property type="entry name" value="ANK_REP_REGION"/>
    <property type="match status" value="4"/>
</dbReference>
<gene>
    <name evidence="4" type="ORF">SAMN05421852_1209</name>
</gene>
<dbReference type="Gene3D" id="1.25.40.20">
    <property type="entry name" value="Ankyrin repeat-containing domain"/>
    <property type="match status" value="2"/>
</dbReference>
<dbReference type="Pfam" id="PF13637">
    <property type="entry name" value="Ank_4"/>
    <property type="match status" value="1"/>
</dbReference>
<dbReference type="Pfam" id="PF12796">
    <property type="entry name" value="Ank_2"/>
    <property type="match status" value="2"/>
</dbReference>
<dbReference type="PANTHER" id="PTHR24124">
    <property type="entry name" value="ANKYRIN REPEAT FAMILY A"/>
    <property type="match status" value="1"/>
</dbReference>
<sequence>MVPKKRGILRMSKEGNLAELQVFLQSNPELVKTSFVNGNTLIHYAGNREIATLLIELGADLDCTNDFEETPLITAIWDERIDVVEFLLEQGVDVNHQDRDGNSALHVAAALGSEKLVQLLLSAGADVNLENEYEETPLFEAVKNGHISIISLLLKYGGTPNKLNHVLDAPLHISVEAYNEKAIECLLKHGTDPNILGDCKRTPLHIATEAGNKKIISLLLEHGAIPAISDSHGQLPQHVTESEEVFQFLFVQASANINPEISLPTFHERFEEYEQYYELYANAFLRPIYRLHPRYNEMVTPLPGGSLGKIVFAPEPKVSQSIWLGQNRFYDLAISPDGTKMAITASQIWDVEIRNYEDFSLIERLRLPEKHVHKQKLYCVAFSPDGEYLAIGPYLYHFASQTWVPACERFRLEPLQPSLCTVLPNAKQIFYSYCHSSHVNLVSYNWKNRSYLEQTIENSWTKKRTIVDFASSEDGNALAFFEATIGFQPLYCYVELYLPKENKIHWRIKIDKSTPNLPNSLIEQDFQRYYAGKVLIVDDTVVATLPYGNLVFCDRQTGEIQGFRTLNTNTILAIGKTDSSREIRIATDREIITMELPR</sequence>
<dbReference type="Proteomes" id="UP000199545">
    <property type="component" value="Unassembled WGS sequence"/>
</dbReference>
<name>A0A1I3TZU3_9BACL</name>
<organism evidence="4 5">
    <name type="scientific">Thermoflavimicrobium dichotomicum</name>
    <dbReference type="NCBI Taxonomy" id="46223"/>
    <lineage>
        <taxon>Bacteria</taxon>
        <taxon>Bacillati</taxon>
        <taxon>Bacillota</taxon>
        <taxon>Bacilli</taxon>
        <taxon>Bacillales</taxon>
        <taxon>Thermoactinomycetaceae</taxon>
        <taxon>Thermoflavimicrobium</taxon>
    </lineage>
</organism>
<dbReference type="InterPro" id="IPR036770">
    <property type="entry name" value="Ankyrin_rpt-contain_sf"/>
</dbReference>
<dbReference type="PANTHER" id="PTHR24124:SF14">
    <property type="entry name" value="CHROMOSOME UNDETERMINED SCAFFOLD_25, WHOLE GENOME SHOTGUN SEQUENCE"/>
    <property type="match status" value="1"/>
</dbReference>
<dbReference type="SUPFAM" id="SSF82171">
    <property type="entry name" value="DPP6 N-terminal domain-like"/>
    <property type="match status" value="1"/>
</dbReference>
<evidence type="ECO:0000256" key="3">
    <source>
        <dbReference type="PROSITE-ProRule" id="PRU00023"/>
    </source>
</evidence>
<dbReference type="EMBL" id="FORR01000020">
    <property type="protein sequence ID" value="SFJ75047.1"/>
    <property type="molecule type" value="Genomic_DNA"/>
</dbReference>
<dbReference type="InterPro" id="IPR002110">
    <property type="entry name" value="Ankyrin_rpt"/>
</dbReference>
<reference evidence="4 5" key="1">
    <citation type="submission" date="2016-10" db="EMBL/GenBank/DDBJ databases">
        <authorList>
            <person name="de Groot N.N."/>
        </authorList>
    </citation>
    <scope>NUCLEOTIDE SEQUENCE [LARGE SCALE GENOMIC DNA]</scope>
    <source>
        <strain evidence="4 5">DSM 44778</strain>
    </source>
</reference>
<dbReference type="RefSeq" id="WP_175482518.1">
    <property type="nucleotide sequence ID" value="NZ_FORR01000020.1"/>
</dbReference>
<accession>A0A1I3TZU3</accession>
<dbReference type="SUPFAM" id="SSF48403">
    <property type="entry name" value="Ankyrin repeat"/>
    <property type="match status" value="1"/>
</dbReference>
<evidence type="ECO:0000313" key="5">
    <source>
        <dbReference type="Proteomes" id="UP000199545"/>
    </source>
</evidence>
<evidence type="ECO:0000256" key="1">
    <source>
        <dbReference type="ARBA" id="ARBA00022737"/>
    </source>
</evidence>
<dbReference type="GO" id="GO:0010468">
    <property type="term" value="P:regulation of gene expression"/>
    <property type="evidence" value="ECO:0007669"/>
    <property type="project" value="TreeGrafter"/>
</dbReference>
<protein>
    <submittedName>
        <fullName evidence="4">Ankyrin repeat</fullName>
    </submittedName>
</protein>